<dbReference type="Pfam" id="PF00063">
    <property type="entry name" value="Myosin_head"/>
    <property type="match status" value="1"/>
</dbReference>
<dbReference type="InterPro" id="IPR051724">
    <property type="entry name" value="Actin_motor_Myosin"/>
</dbReference>
<dbReference type="PROSITE" id="PS51456">
    <property type="entry name" value="MYOSIN_MOTOR"/>
    <property type="match status" value="1"/>
</dbReference>
<comment type="similarity">
    <text evidence="1">Belongs to the TRAFAC class myosin-kinesin ATPase superfamily. Myosin family.</text>
</comment>
<evidence type="ECO:0000313" key="3">
    <source>
        <dbReference type="EMBL" id="KAL0162781.1"/>
    </source>
</evidence>
<name>A0ABD0NNL1_CIRMR</name>
<dbReference type="GO" id="GO:0003779">
    <property type="term" value="F:actin binding"/>
    <property type="evidence" value="ECO:0007669"/>
    <property type="project" value="UniProtKB-KW"/>
</dbReference>
<dbReference type="InterPro" id="IPR001609">
    <property type="entry name" value="Myosin_head_motor_dom-like"/>
</dbReference>
<keyword evidence="1" id="KW-0518">Myosin</keyword>
<protein>
    <recommendedName>
        <fullName evidence="2">Myosin motor domain-containing protein</fullName>
    </recommendedName>
</protein>
<keyword evidence="1" id="KW-0505">Motor protein</keyword>
<feature type="non-terminal residue" evidence="3">
    <location>
        <position position="70"/>
    </location>
</feature>
<gene>
    <name evidence="3" type="ORF">M9458_042177</name>
</gene>
<dbReference type="Proteomes" id="UP001529510">
    <property type="component" value="Unassembled WGS sequence"/>
</dbReference>
<comment type="caution">
    <text evidence="3">The sequence shown here is derived from an EMBL/GenBank/DDBJ whole genome shotgun (WGS) entry which is preliminary data.</text>
</comment>
<keyword evidence="1" id="KW-0009">Actin-binding</keyword>
<dbReference type="Gene3D" id="6.20.240.20">
    <property type="match status" value="1"/>
</dbReference>
<evidence type="ECO:0000259" key="2">
    <source>
        <dbReference type="PROSITE" id="PS51456"/>
    </source>
</evidence>
<dbReference type="GO" id="GO:0016459">
    <property type="term" value="C:myosin complex"/>
    <property type="evidence" value="ECO:0007669"/>
    <property type="project" value="UniProtKB-KW"/>
</dbReference>
<dbReference type="SUPFAM" id="SSF52540">
    <property type="entry name" value="P-loop containing nucleoside triphosphate hydrolases"/>
    <property type="match status" value="1"/>
</dbReference>
<feature type="domain" description="Myosin motor" evidence="2">
    <location>
        <begin position="1"/>
        <end position="70"/>
    </location>
</feature>
<comment type="caution">
    <text evidence="1">Lacks conserved residue(s) required for the propagation of feature annotation.</text>
</comment>
<dbReference type="EMBL" id="JAMKFB020000021">
    <property type="protein sequence ID" value="KAL0162781.1"/>
    <property type="molecule type" value="Genomic_DNA"/>
</dbReference>
<dbReference type="PANTHER" id="PTHR46049:SF10">
    <property type="entry name" value="MYOSIN VIIA"/>
    <property type="match status" value="1"/>
</dbReference>
<keyword evidence="4" id="KW-1185">Reference proteome</keyword>
<reference evidence="3 4" key="1">
    <citation type="submission" date="2024-05" db="EMBL/GenBank/DDBJ databases">
        <title>Genome sequencing and assembly of Indian major carp, Cirrhinus mrigala (Hamilton, 1822).</title>
        <authorList>
            <person name="Mohindra V."/>
            <person name="Chowdhury L.M."/>
            <person name="Lal K."/>
            <person name="Jena J.K."/>
        </authorList>
    </citation>
    <scope>NUCLEOTIDE SEQUENCE [LARGE SCALE GENOMIC DNA]</scope>
    <source>
        <strain evidence="3">CM1030</strain>
        <tissue evidence="3">Blood</tissue>
    </source>
</reference>
<evidence type="ECO:0000256" key="1">
    <source>
        <dbReference type="PROSITE-ProRule" id="PRU00782"/>
    </source>
</evidence>
<dbReference type="InterPro" id="IPR027417">
    <property type="entry name" value="P-loop_NTPase"/>
</dbReference>
<organism evidence="3 4">
    <name type="scientific">Cirrhinus mrigala</name>
    <name type="common">Mrigala</name>
    <dbReference type="NCBI Taxonomy" id="683832"/>
    <lineage>
        <taxon>Eukaryota</taxon>
        <taxon>Metazoa</taxon>
        <taxon>Chordata</taxon>
        <taxon>Craniata</taxon>
        <taxon>Vertebrata</taxon>
        <taxon>Euteleostomi</taxon>
        <taxon>Actinopterygii</taxon>
        <taxon>Neopterygii</taxon>
        <taxon>Teleostei</taxon>
        <taxon>Ostariophysi</taxon>
        <taxon>Cypriniformes</taxon>
        <taxon>Cyprinidae</taxon>
        <taxon>Labeoninae</taxon>
        <taxon>Labeonini</taxon>
        <taxon>Cirrhinus</taxon>
    </lineage>
</organism>
<accession>A0ABD0NNL1</accession>
<evidence type="ECO:0000313" key="4">
    <source>
        <dbReference type="Proteomes" id="UP001529510"/>
    </source>
</evidence>
<sequence>MFDRGLCVRQLRYSGMMETIRIRRAGYPIRYTFAEFVDRYRVLMPGVKPAYKQASLKHYCVDAVNRYDMQ</sequence>
<dbReference type="AlphaFoldDB" id="A0ABD0NNL1"/>
<dbReference type="PANTHER" id="PTHR46049">
    <property type="entry name" value="AGAP003327-PA"/>
    <property type="match status" value="1"/>
</dbReference>
<proteinExistence type="inferred from homology"/>